<evidence type="ECO:0000313" key="9">
    <source>
        <dbReference type="EMBL" id="GJD43775.1"/>
    </source>
</evidence>
<keyword evidence="3 5" id="KW-0378">Hydrolase</keyword>
<keyword evidence="4 5" id="KW-0269">Exonuclease</keyword>
<comment type="subcellular location">
    <subcellularLocation>
        <location evidence="5">Cytoplasm</location>
    </subcellularLocation>
</comment>
<keyword evidence="2 5" id="KW-0540">Nuclease</keyword>
<comment type="subunit">
    <text evidence="5">Heterooligomer composed of large and small subunits.</text>
</comment>
<evidence type="ECO:0000256" key="4">
    <source>
        <dbReference type="ARBA" id="ARBA00022839"/>
    </source>
</evidence>
<dbReference type="HAMAP" id="MF_00378">
    <property type="entry name" value="Exonuc_7_L"/>
    <property type="match status" value="1"/>
</dbReference>
<feature type="domain" description="Exonuclease VII large subunit C-terminal" evidence="7">
    <location>
        <begin position="148"/>
        <end position="418"/>
    </location>
</feature>
<gene>
    <name evidence="5 9" type="primary">xseA</name>
    <name evidence="9" type="ORF">AFCDBAGC_1629</name>
</gene>
<dbReference type="Pfam" id="PF13742">
    <property type="entry name" value="tRNA_anti_2"/>
    <property type="match status" value="1"/>
</dbReference>
<feature type="domain" description="Exonuclease VII large subunit C-terminal" evidence="7">
    <location>
        <begin position="427"/>
        <end position="516"/>
    </location>
</feature>
<keyword evidence="1 5" id="KW-0963">Cytoplasm</keyword>
<evidence type="ECO:0000256" key="1">
    <source>
        <dbReference type="ARBA" id="ARBA00022490"/>
    </source>
</evidence>
<dbReference type="NCBIfam" id="TIGR00237">
    <property type="entry name" value="xseA"/>
    <property type="match status" value="1"/>
</dbReference>
<dbReference type="CDD" id="cd04489">
    <property type="entry name" value="ExoVII_LU_OBF"/>
    <property type="match status" value="1"/>
</dbReference>
<dbReference type="InterPro" id="IPR025824">
    <property type="entry name" value="OB-fold_nuc-bd_dom"/>
</dbReference>
<dbReference type="InterPro" id="IPR020579">
    <property type="entry name" value="Exonuc_VII_lsu_C"/>
</dbReference>
<sequence length="577" mass="61532">MPLVPPPAPRRSSPAADVPSSAVLVANQPEWSVGDLASALKRTLEDAFGHVRLRGEISGFRGQHGSGHAYFSLKDGNARIDAVVWKGTFNRLRQKPQEGLEVVATGKITTFPGKSSYQIVIESLEPAGVGAWMALLEERKRVLAAEGLFAAEHKRAIPFLPQVVGVVTSPTGAVIRDILHRLEDRFPRPVLVWPVRVQGDGAADEIAAAIRGFNALPPGGPIRKPDVLIVARGGGSIEDLWAFNEEAVVRAAFESRIPLISAVGHETDTTLIDFVSDRRAPTPTGAAEMAVPVRADLALALDDLTRRRRGAVERKLDRLAADFRSALRAMPDADAFLAGKRQRLDLAEARLAPALAGNARAFRERFARVLDRLARHPPELVLERARARLSAIDHRPRQALANHASRKGDALAALGHRLVVARTTTLRRAETEAARARERLAASHGRMIHAAAGLIERRRARLDRAGDLLGSLGYRAVLARGYVLVRDGAGAALRSGRGLPAGSPLSLEFADGFVSARTEVDAGAPAPEGAPSAKRGPAPAKQGAAPAKKRAPRRAKAAAEAEPPPAPAAAQGSLFEA</sequence>
<evidence type="ECO:0000256" key="5">
    <source>
        <dbReference type="HAMAP-Rule" id="MF_00378"/>
    </source>
</evidence>
<feature type="compositionally biased region" description="Low complexity" evidence="6">
    <location>
        <begin position="522"/>
        <end position="546"/>
    </location>
</feature>
<evidence type="ECO:0000313" key="10">
    <source>
        <dbReference type="Proteomes" id="UP001055117"/>
    </source>
</evidence>
<comment type="similarity">
    <text evidence="5">Belongs to the XseA family.</text>
</comment>
<protein>
    <recommendedName>
        <fullName evidence="5">Exodeoxyribonuclease 7 large subunit</fullName>
        <ecNumber evidence="5">3.1.11.6</ecNumber>
    </recommendedName>
    <alternativeName>
        <fullName evidence="5">Exodeoxyribonuclease VII large subunit</fullName>
        <shortName evidence="5">Exonuclease VII large subunit</shortName>
    </alternativeName>
</protein>
<dbReference type="RefSeq" id="WP_238271810.1">
    <property type="nucleotide sequence ID" value="NZ_BPQG01000022.1"/>
</dbReference>
<dbReference type="InterPro" id="IPR003753">
    <property type="entry name" value="Exonuc_VII_L"/>
</dbReference>
<dbReference type="Proteomes" id="UP001055117">
    <property type="component" value="Unassembled WGS sequence"/>
</dbReference>
<dbReference type="EC" id="3.1.11.6" evidence="5"/>
<comment type="catalytic activity">
    <reaction evidence="5">
        <text>Exonucleolytic cleavage in either 5'- to 3'- or 3'- to 5'-direction to yield nucleoside 5'-phosphates.</text>
        <dbReference type="EC" id="3.1.11.6"/>
    </reaction>
</comment>
<accession>A0ABQ4QFX6</accession>
<keyword evidence="10" id="KW-1185">Reference proteome</keyword>
<evidence type="ECO:0000256" key="6">
    <source>
        <dbReference type="SAM" id="MobiDB-lite"/>
    </source>
</evidence>
<proteinExistence type="inferred from homology"/>
<feature type="region of interest" description="Disordered" evidence="6">
    <location>
        <begin position="522"/>
        <end position="577"/>
    </location>
</feature>
<reference evidence="9 10" key="1">
    <citation type="journal article" date="2021" name="Front. Microbiol.">
        <title>Comprehensive Comparative Genomics and Phenotyping of Methylobacterium Species.</title>
        <authorList>
            <person name="Alessa O."/>
            <person name="Ogura Y."/>
            <person name="Fujitani Y."/>
            <person name="Takami H."/>
            <person name="Hayashi T."/>
            <person name="Sahin N."/>
            <person name="Tani A."/>
        </authorList>
    </citation>
    <scope>NUCLEOTIDE SEQUENCE [LARGE SCALE GENOMIC DNA]</scope>
    <source>
        <strain evidence="9 10">DSM 23679</strain>
    </source>
</reference>
<dbReference type="EMBL" id="BPQG01000022">
    <property type="protein sequence ID" value="GJD43775.1"/>
    <property type="molecule type" value="Genomic_DNA"/>
</dbReference>
<evidence type="ECO:0000256" key="2">
    <source>
        <dbReference type="ARBA" id="ARBA00022722"/>
    </source>
</evidence>
<evidence type="ECO:0000259" key="7">
    <source>
        <dbReference type="Pfam" id="PF02601"/>
    </source>
</evidence>
<evidence type="ECO:0000256" key="3">
    <source>
        <dbReference type="ARBA" id="ARBA00022801"/>
    </source>
</evidence>
<comment type="function">
    <text evidence="5">Bidirectionally degrades single-stranded DNA into large acid-insoluble oligonucleotides, which are then degraded further into small acid-soluble oligonucleotides.</text>
</comment>
<dbReference type="Pfam" id="PF02601">
    <property type="entry name" value="Exonuc_VII_L"/>
    <property type="match status" value="2"/>
</dbReference>
<evidence type="ECO:0000259" key="8">
    <source>
        <dbReference type="Pfam" id="PF13742"/>
    </source>
</evidence>
<comment type="caution">
    <text evidence="9">The sequence shown here is derived from an EMBL/GenBank/DDBJ whole genome shotgun (WGS) entry which is preliminary data.</text>
</comment>
<dbReference type="PANTHER" id="PTHR30008:SF0">
    <property type="entry name" value="EXODEOXYRIBONUCLEASE 7 LARGE SUBUNIT"/>
    <property type="match status" value="1"/>
</dbReference>
<feature type="compositionally biased region" description="Basic residues" evidence="6">
    <location>
        <begin position="547"/>
        <end position="556"/>
    </location>
</feature>
<dbReference type="PANTHER" id="PTHR30008">
    <property type="entry name" value="EXODEOXYRIBONUCLEASE 7 LARGE SUBUNIT"/>
    <property type="match status" value="1"/>
</dbReference>
<organism evidence="9 10">
    <name type="scientific">Methylobacterium cerastii</name>
    <dbReference type="NCBI Taxonomy" id="932741"/>
    <lineage>
        <taxon>Bacteria</taxon>
        <taxon>Pseudomonadati</taxon>
        <taxon>Pseudomonadota</taxon>
        <taxon>Alphaproteobacteria</taxon>
        <taxon>Hyphomicrobiales</taxon>
        <taxon>Methylobacteriaceae</taxon>
        <taxon>Methylobacterium</taxon>
    </lineage>
</organism>
<feature type="domain" description="OB-fold nucleic acid binding" evidence="8">
    <location>
        <begin position="31"/>
        <end position="124"/>
    </location>
</feature>
<name>A0ABQ4QFX6_9HYPH</name>